<evidence type="ECO:0000313" key="2">
    <source>
        <dbReference type="EMBL" id="KUI71906.1"/>
    </source>
</evidence>
<evidence type="ECO:0000256" key="1">
    <source>
        <dbReference type="SAM" id="SignalP"/>
    </source>
</evidence>
<reference evidence="2" key="1">
    <citation type="submission" date="2014-12" db="EMBL/GenBank/DDBJ databases">
        <title>Genome Sequence of Valsa Canker Pathogens Uncovers a Specific Adaption of Colonization on Woody Bark.</title>
        <authorList>
            <person name="Yin Z."/>
            <person name="Liu H."/>
            <person name="Gao X."/>
            <person name="Li Z."/>
            <person name="Song N."/>
            <person name="Ke X."/>
            <person name="Dai Q."/>
            <person name="Wu Y."/>
            <person name="Sun Y."/>
            <person name="Xu J.-R."/>
            <person name="Kang Z.K."/>
            <person name="Wang L."/>
            <person name="Huang L."/>
        </authorList>
    </citation>
    <scope>NUCLEOTIDE SEQUENCE [LARGE SCALE GENOMIC DNA]</scope>
    <source>
        <strain evidence="2">03-8</strain>
    </source>
</reference>
<gene>
    <name evidence="2" type="ORF">VM1G_07943</name>
</gene>
<name>A0A194W5V9_CYTMA</name>
<evidence type="ECO:0000313" key="3">
    <source>
        <dbReference type="Proteomes" id="UP000078559"/>
    </source>
</evidence>
<dbReference type="OrthoDB" id="4485185at2759"/>
<feature type="chain" id="PRO_5008267197" description="Lysine-specific metallo-endopeptidase domain-containing protein" evidence="1">
    <location>
        <begin position="23"/>
        <end position="428"/>
    </location>
</feature>
<dbReference type="EMBL" id="CM003105">
    <property type="protein sequence ID" value="KUI71906.1"/>
    <property type="molecule type" value="Genomic_DNA"/>
</dbReference>
<dbReference type="AlphaFoldDB" id="A0A194W5V9"/>
<sequence length="428" mass="46567">MAMIQFIILSILAGLLPYSVYAAPALQEESPSWLPNNDDVLASWNSTLEDRSGTLGKREVFNKCNNGFADLMATALQDANDIMLNMVAHLELAVAMFNGSGELIPSKVARAGRTFDEQNAIMSYRAFIGNSYFGAGNASNQAGYTKLVNTLNLAKTVQTQYANYLSGTSVPWTRNGIPYVYIFCTDEDIYSATNQHGLTYTEDTGYPNPQGTIYWVSASQVTEGNGNVWDPLRGVCNLGDGATGRFLNPTIPILPGVKAYTAGANFGLIEEKIVFCPAYHARWEAYDATTIQSGLHYRNMHVAIGGTPTAQQATYASTLATGTRTIAWFQDFVVKTLIHESTHSVAFVTPAHTKLVDIGCTFTLNGVQQTQTTVDPGCLMGVANGTYGLDANGNAQGHMDAEAFSTYAMAVWLNNVYWYTSYRAKVRP</sequence>
<dbReference type="Proteomes" id="UP000078559">
    <property type="component" value="Chromosome 8"/>
</dbReference>
<keyword evidence="3" id="KW-1185">Reference proteome</keyword>
<accession>A0A194W5V9</accession>
<evidence type="ECO:0008006" key="4">
    <source>
        <dbReference type="Google" id="ProtNLM"/>
    </source>
</evidence>
<organism evidence="2 3">
    <name type="scientific">Cytospora mali</name>
    <name type="common">Apple Valsa canker fungus</name>
    <name type="synonym">Valsa mali</name>
    <dbReference type="NCBI Taxonomy" id="578113"/>
    <lineage>
        <taxon>Eukaryota</taxon>
        <taxon>Fungi</taxon>
        <taxon>Dikarya</taxon>
        <taxon>Ascomycota</taxon>
        <taxon>Pezizomycotina</taxon>
        <taxon>Sordariomycetes</taxon>
        <taxon>Sordariomycetidae</taxon>
        <taxon>Diaporthales</taxon>
        <taxon>Cytosporaceae</taxon>
        <taxon>Cytospora</taxon>
    </lineage>
</organism>
<keyword evidence="1" id="KW-0732">Signal</keyword>
<feature type="signal peptide" evidence="1">
    <location>
        <begin position="1"/>
        <end position="22"/>
    </location>
</feature>
<proteinExistence type="predicted"/>
<protein>
    <recommendedName>
        <fullName evidence="4">Lysine-specific metallo-endopeptidase domain-containing protein</fullName>
    </recommendedName>
</protein>